<dbReference type="EMBL" id="CAJDYZ010009139">
    <property type="protein sequence ID" value="CAD1476215.1"/>
    <property type="molecule type" value="Genomic_DNA"/>
</dbReference>
<reference evidence="1" key="1">
    <citation type="submission" date="2020-07" db="EMBL/GenBank/DDBJ databases">
        <authorList>
            <person name="Nazaruddin N."/>
        </authorList>
    </citation>
    <scope>NUCLEOTIDE SEQUENCE</scope>
</reference>
<gene>
    <name evidence="1" type="ORF">MHI_LOCUS628088</name>
</gene>
<keyword evidence="2" id="KW-1185">Reference proteome</keyword>
<dbReference type="AlphaFoldDB" id="A0A6V7H802"/>
<name>A0A6V7H802_9HYME</name>
<organism evidence="1 2">
    <name type="scientific">Heterotrigona itama</name>
    <dbReference type="NCBI Taxonomy" id="395501"/>
    <lineage>
        <taxon>Eukaryota</taxon>
        <taxon>Metazoa</taxon>
        <taxon>Ecdysozoa</taxon>
        <taxon>Arthropoda</taxon>
        <taxon>Hexapoda</taxon>
        <taxon>Insecta</taxon>
        <taxon>Pterygota</taxon>
        <taxon>Neoptera</taxon>
        <taxon>Endopterygota</taxon>
        <taxon>Hymenoptera</taxon>
        <taxon>Apocrita</taxon>
        <taxon>Aculeata</taxon>
        <taxon>Apoidea</taxon>
        <taxon>Anthophila</taxon>
        <taxon>Apidae</taxon>
        <taxon>Heterotrigona</taxon>
    </lineage>
</organism>
<feature type="non-terminal residue" evidence="1">
    <location>
        <position position="154"/>
    </location>
</feature>
<proteinExistence type="predicted"/>
<protein>
    <submittedName>
        <fullName evidence="1">Uncharacterized protein</fullName>
    </submittedName>
</protein>
<comment type="caution">
    <text evidence="1">The sequence shown here is derived from an EMBL/GenBank/DDBJ whole genome shotgun (WGS) entry which is preliminary data.</text>
</comment>
<accession>A0A6V7H802</accession>
<evidence type="ECO:0000313" key="2">
    <source>
        <dbReference type="Proteomes" id="UP000752696"/>
    </source>
</evidence>
<dbReference type="OrthoDB" id="8195432at2759"/>
<sequence>MGRVDGATVISDVGSAGTRRKPCPTCYVTVAHIRPLGNCGTTPLSRGLPRPPGSGGGGVRTNQCVPGVDGDLAALRPDLVITHEPSRIVVIIDVTLAFENKFAAIEKARLEKVQKYQPLADALARSGHVVHVDGFVVGALERIKIIDRNRQENS</sequence>
<evidence type="ECO:0000313" key="1">
    <source>
        <dbReference type="EMBL" id="CAD1476215.1"/>
    </source>
</evidence>
<dbReference type="Proteomes" id="UP000752696">
    <property type="component" value="Unassembled WGS sequence"/>
</dbReference>